<dbReference type="Proteomes" id="UP000664940">
    <property type="component" value="Unassembled WGS sequence"/>
</dbReference>
<proteinExistence type="predicted"/>
<evidence type="ECO:0000256" key="1">
    <source>
        <dbReference type="SAM" id="MobiDB-lite"/>
    </source>
</evidence>
<evidence type="ECO:0000313" key="2">
    <source>
        <dbReference type="EMBL" id="KAF6123549.1"/>
    </source>
</evidence>
<feature type="compositionally biased region" description="Polar residues" evidence="1">
    <location>
        <begin position="22"/>
        <end position="32"/>
    </location>
</feature>
<organism evidence="2 3">
    <name type="scientific">Phyllostomus discolor</name>
    <name type="common">pale spear-nosed bat</name>
    <dbReference type="NCBI Taxonomy" id="89673"/>
    <lineage>
        <taxon>Eukaryota</taxon>
        <taxon>Metazoa</taxon>
        <taxon>Chordata</taxon>
        <taxon>Craniata</taxon>
        <taxon>Vertebrata</taxon>
        <taxon>Euteleostomi</taxon>
        <taxon>Mammalia</taxon>
        <taxon>Eutheria</taxon>
        <taxon>Laurasiatheria</taxon>
        <taxon>Chiroptera</taxon>
        <taxon>Yangochiroptera</taxon>
        <taxon>Phyllostomidae</taxon>
        <taxon>Phyllostominae</taxon>
        <taxon>Phyllostomus</taxon>
    </lineage>
</organism>
<dbReference type="AlphaFoldDB" id="A0A834B3C6"/>
<evidence type="ECO:0000313" key="3">
    <source>
        <dbReference type="Proteomes" id="UP000664940"/>
    </source>
</evidence>
<accession>A0A834B3C6</accession>
<reference evidence="2 3" key="1">
    <citation type="journal article" date="2020" name="Nature">
        <title>Six reference-quality genomes reveal evolution of bat adaptations.</title>
        <authorList>
            <person name="Jebb D."/>
            <person name="Huang Z."/>
            <person name="Pippel M."/>
            <person name="Hughes G.M."/>
            <person name="Lavrichenko K."/>
            <person name="Devanna P."/>
            <person name="Winkler S."/>
            <person name="Jermiin L.S."/>
            <person name="Skirmuntt E.C."/>
            <person name="Katzourakis A."/>
            <person name="Burkitt-Gray L."/>
            <person name="Ray D.A."/>
            <person name="Sullivan K.A.M."/>
            <person name="Roscito J.G."/>
            <person name="Kirilenko B.M."/>
            <person name="Davalos L.M."/>
            <person name="Corthals A.P."/>
            <person name="Power M.L."/>
            <person name="Jones G."/>
            <person name="Ransome R.D."/>
            <person name="Dechmann D.K.N."/>
            <person name="Locatelli A.G."/>
            <person name="Puechmaille S.J."/>
            <person name="Fedrigo O."/>
            <person name="Jarvis E.D."/>
            <person name="Hiller M."/>
            <person name="Vernes S.C."/>
            <person name="Myers E.W."/>
            <person name="Teeling E.C."/>
        </authorList>
    </citation>
    <scope>NUCLEOTIDE SEQUENCE [LARGE SCALE GENOMIC DNA]</scope>
    <source>
        <strain evidence="2">Bat1K_MPI-CBG_1</strain>
    </source>
</reference>
<comment type="caution">
    <text evidence="2">The sequence shown here is derived from an EMBL/GenBank/DDBJ whole genome shotgun (WGS) entry which is preliminary data.</text>
</comment>
<feature type="region of interest" description="Disordered" evidence="1">
    <location>
        <begin position="22"/>
        <end position="43"/>
    </location>
</feature>
<dbReference type="EMBL" id="JABVXQ010000002">
    <property type="protein sequence ID" value="KAF6123549.1"/>
    <property type="molecule type" value="Genomic_DNA"/>
</dbReference>
<protein>
    <submittedName>
        <fullName evidence="2">Cell death inducing p53 target 1</fullName>
    </submittedName>
</protein>
<gene>
    <name evidence="2" type="ORF">HJG60_002520</name>
</gene>
<sequence length="43" mass="4616">MQMALTCLQVSTLLQAPFHPWATTSRGPTHQGPTLALGVTQPQ</sequence>
<name>A0A834B3C6_9CHIR</name>